<keyword evidence="1" id="KW-0472">Membrane</keyword>
<dbReference type="Gene3D" id="3.30.565.10">
    <property type="entry name" value="Histidine kinase-like ATPase, C-terminal domain"/>
    <property type="match status" value="1"/>
</dbReference>
<evidence type="ECO:0000259" key="2">
    <source>
        <dbReference type="SMART" id="SM00387"/>
    </source>
</evidence>
<feature type="transmembrane region" description="Helical" evidence="1">
    <location>
        <begin position="163"/>
        <end position="179"/>
    </location>
</feature>
<dbReference type="Pfam" id="PF06580">
    <property type="entry name" value="His_kinase"/>
    <property type="match status" value="1"/>
</dbReference>
<dbReference type="Pfam" id="PF02518">
    <property type="entry name" value="HATPase_c"/>
    <property type="match status" value="1"/>
</dbReference>
<dbReference type="InterPro" id="IPR003594">
    <property type="entry name" value="HATPase_dom"/>
</dbReference>
<feature type="transmembrane region" description="Helical" evidence="1">
    <location>
        <begin position="105"/>
        <end position="125"/>
    </location>
</feature>
<evidence type="ECO:0000256" key="1">
    <source>
        <dbReference type="SAM" id="Phobius"/>
    </source>
</evidence>
<keyword evidence="1" id="KW-1133">Transmembrane helix</keyword>
<dbReference type="PANTHER" id="PTHR34220:SF7">
    <property type="entry name" value="SENSOR HISTIDINE KINASE YPDA"/>
    <property type="match status" value="1"/>
</dbReference>
<keyword evidence="3" id="KW-0418">Kinase</keyword>
<dbReference type="GO" id="GO:0016020">
    <property type="term" value="C:membrane"/>
    <property type="evidence" value="ECO:0007669"/>
    <property type="project" value="InterPro"/>
</dbReference>
<dbReference type="SUPFAM" id="SSF55874">
    <property type="entry name" value="ATPase domain of HSP90 chaperone/DNA topoisomerase II/histidine kinase"/>
    <property type="match status" value="1"/>
</dbReference>
<feature type="transmembrane region" description="Helical" evidence="1">
    <location>
        <begin position="12"/>
        <end position="29"/>
    </location>
</feature>
<dbReference type="AlphaFoldDB" id="A0A4Q2L4F5"/>
<dbReference type="EMBL" id="SBAP01000004">
    <property type="protein sequence ID" value="RXZ71011.1"/>
    <property type="molecule type" value="Genomic_DNA"/>
</dbReference>
<sequence length="431" mass="50275">MKESYLQHYLNENYMLLAMVIGTYFVVAMKSAVDTFIKKRMILSMTLLFLLSMAEFYIQYFRKQPVEGLVPIGISIIYYVLKPMIMIFVIKILEQKNKLFYIPSIVNLIFCYAILTENSLVYVAPERRLEFVEYISVAVEWIYWIIFLFVLNIKLYQRKELNHLGLFFCITILMIASIIDSINSRGILLEIYALAFLFYYLVIHVYISQRVNEEKEIKLREQRVSLMLSQIQPHFLYNTLNTITALCRVNPKLAEETTVKFSKYLRENMYSMGENEIHPFLQELEHTNIYLDIEKLRFGDRVKVEYNITSEDFSMPTLTLQPIVENAVKHGICKKVGGGTIKISTEKKGKAHIITIADNGVGFEPEEIFHDENPHIGIQNVKERLKSMVNAEIEITSFLGIGTIVKIIIPGEQESIKQERRERREILSIGR</sequence>
<keyword evidence="1" id="KW-0812">Transmembrane</keyword>
<dbReference type="InterPro" id="IPR050640">
    <property type="entry name" value="Bact_2-comp_sensor_kinase"/>
</dbReference>
<dbReference type="SMART" id="SM00387">
    <property type="entry name" value="HATPase_c"/>
    <property type="match status" value="1"/>
</dbReference>
<protein>
    <submittedName>
        <fullName evidence="3">Sensor histidine kinase</fullName>
    </submittedName>
</protein>
<dbReference type="RefSeq" id="WP_129490472.1">
    <property type="nucleotide sequence ID" value="NZ_SBAP01000004.1"/>
</dbReference>
<proteinExistence type="predicted"/>
<reference evidence="3 4" key="1">
    <citation type="submission" date="2019-01" db="EMBL/GenBank/DDBJ databases">
        <title>Fusobacterium necrophorum Isolated From the Uterus of Dairy Cows.</title>
        <authorList>
            <person name="Francis A.M."/>
        </authorList>
    </citation>
    <scope>NUCLEOTIDE SEQUENCE [LARGE SCALE GENOMIC DNA]</scope>
    <source>
        <strain evidence="3 4">KG35</strain>
    </source>
</reference>
<feature type="transmembrane region" description="Helical" evidence="1">
    <location>
        <begin position="131"/>
        <end position="151"/>
    </location>
</feature>
<feature type="transmembrane region" description="Helical" evidence="1">
    <location>
        <begin position="191"/>
        <end position="208"/>
    </location>
</feature>
<comment type="caution">
    <text evidence="3">The sequence shown here is derived from an EMBL/GenBank/DDBJ whole genome shotgun (WGS) entry which is preliminary data.</text>
</comment>
<evidence type="ECO:0000313" key="3">
    <source>
        <dbReference type="EMBL" id="RXZ71011.1"/>
    </source>
</evidence>
<dbReference type="GO" id="GO:0000155">
    <property type="term" value="F:phosphorelay sensor kinase activity"/>
    <property type="evidence" value="ECO:0007669"/>
    <property type="project" value="InterPro"/>
</dbReference>
<dbReference type="InterPro" id="IPR010559">
    <property type="entry name" value="Sig_transdc_His_kin_internal"/>
</dbReference>
<feature type="transmembrane region" description="Helical" evidence="1">
    <location>
        <begin position="41"/>
        <end position="60"/>
    </location>
</feature>
<gene>
    <name evidence="3" type="ORF">EPT53_01785</name>
</gene>
<dbReference type="PANTHER" id="PTHR34220">
    <property type="entry name" value="SENSOR HISTIDINE KINASE YPDA"/>
    <property type="match status" value="1"/>
</dbReference>
<evidence type="ECO:0000313" key="4">
    <source>
        <dbReference type="Proteomes" id="UP000289216"/>
    </source>
</evidence>
<keyword evidence="3" id="KW-0808">Transferase</keyword>
<name>A0A4Q2L4F5_9FUSO</name>
<feature type="transmembrane region" description="Helical" evidence="1">
    <location>
        <begin position="72"/>
        <end position="93"/>
    </location>
</feature>
<organism evidence="3 4">
    <name type="scientific">Fusobacterium necrophorum</name>
    <dbReference type="NCBI Taxonomy" id="859"/>
    <lineage>
        <taxon>Bacteria</taxon>
        <taxon>Fusobacteriati</taxon>
        <taxon>Fusobacteriota</taxon>
        <taxon>Fusobacteriia</taxon>
        <taxon>Fusobacteriales</taxon>
        <taxon>Fusobacteriaceae</taxon>
        <taxon>Fusobacterium</taxon>
    </lineage>
</organism>
<accession>A0A4Q2L4F5</accession>
<feature type="domain" description="Histidine kinase/HSP90-like ATPase" evidence="2">
    <location>
        <begin position="311"/>
        <end position="413"/>
    </location>
</feature>
<dbReference type="InterPro" id="IPR036890">
    <property type="entry name" value="HATPase_C_sf"/>
</dbReference>
<dbReference type="Proteomes" id="UP000289216">
    <property type="component" value="Unassembled WGS sequence"/>
</dbReference>